<gene>
    <name evidence="8" type="ORF">HFZ78_22645</name>
</gene>
<dbReference type="InterPro" id="IPR027417">
    <property type="entry name" value="P-loop_NTPase"/>
</dbReference>
<feature type="domain" description="CobW C-terminal" evidence="7">
    <location>
        <begin position="249"/>
        <end position="330"/>
    </location>
</feature>
<evidence type="ECO:0000256" key="5">
    <source>
        <dbReference type="ARBA" id="ARBA00049117"/>
    </source>
</evidence>
<reference evidence="8 9" key="1">
    <citation type="submission" date="2020-04" db="EMBL/GenBank/DDBJ databases">
        <title>Genome-Wide Identification of 5-Methylcytosine Sites in Bacterial Genomes By High-Throughput Sequencing of MspJI Restriction Fragments.</title>
        <authorList>
            <person name="Wu V."/>
        </authorList>
    </citation>
    <scope>NUCLEOTIDE SEQUENCE [LARGE SCALE GENOMIC DNA]</scope>
    <source>
        <strain evidence="8 9">S2</strain>
    </source>
</reference>
<dbReference type="Proteomes" id="UP000501868">
    <property type="component" value="Chromosome"/>
</dbReference>
<dbReference type="SUPFAM" id="SSF90002">
    <property type="entry name" value="Hypothetical protein YjiA, C-terminal domain"/>
    <property type="match status" value="1"/>
</dbReference>
<dbReference type="GO" id="GO:0016787">
    <property type="term" value="F:hydrolase activity"/>
    <property type="evidence" value="ECO:0007669"/>
    <property type="project" value="UniProtKB-KW"/>
</dbReference>
<evidence type="ECO:0000256" key="1">
    <source>
        <dbReference type="ARBA" id="ARBA00022741"/>
    </source>
</evidence>
<dbReference type="InterPro" id="IPR036627">
    <property type="entry name" value="CobW-likC_sf"/>
</dbReference>
<comment type="similarity">
    <text evidence="4">Belongs to the SIMIBI class G3E GTPase family. ZNG1 subfamily.</text>
</comment>
<dbReference type="EMBL" id="CP051128">
    <property type="protein sequence ID" value="QIZ09157.1"/>
    <property type="molecule type" value="Genomic_DNA"/>
</dbReference>
<dbReference type="AlphaFoldDB" id="A0A6H1P6X9"/>
<evidence type="ECO:0000259" key="6">
    <source>
        <dbReference type="Pfam" id="PF02492"/>
    </source>
</evidence>
<dbReference type="PANTHER" id="PTHR13748">
    <property type="entry name" value="COBW-RELATED"/>
    <property type="match status" value="1"/>
</dbReference>
<accession>A0A6H1P6X9</accession>
<keyword evidence="2" id="KW-0378">Hydrolase</keyword>
<proteinExistence type="inferred from homology"/>
<evidence type="ECO:0000259" key="7">
    <source>
        <dbReference type="Pfam" id="PF07683"/>
    </source>
</evidence>
<dbReference type="GO" id="GO:0000166">
    <property type="term" value="F:nucleotide binding"/>
    <property type="evidence" value="ECO:0007669"/>
    <property type="project" value="UniProtKB-KW"/>
</dbReference>
<evidence type="ECO:0000313" key="9">
    <source>
        <dbReference type="Proteomes" id="UP000501868"/>
    </source>
</evidence>
<dbReference type="Pfam" id="PF02492">
    <property type="entry name" value="cobW"/>
    <property type="match status" value="1"/>
</dbReference>
<sequence>MKKIPTYIISGFLGSGKTTLLLNLLKYCKAQKKKAAILLNELGSVNVENHLFEDENVFELLDGCICCSIQEDLKATLTTLVESHMEKPIDVLFVEGTGVANPLEIVEVIASPPFVNSFDIQSVISMIDANAYLDNQDIFTSKTIRDLLKNQIKGATMVVLNKVDLVKEKQLQKVEVKISKVLDTNTPVIKTSYGNVDLRELLQKRSNTTVFSHQHQTNCCGDSLHSSCSHHKHHHDHTHHHDHVQHTSIKTITFQDVPSVTKRQLKKWLKSLPEGIMRGKGYIFLQDKPGLYPFQYSSNQVHIGDFPLKIAVDPCMVLIGKDIDITTIQNSYASQFSLP</sequence>
<dbReference type="CDD" id="cd03112">
    <property type="entry name" value="CobW-like"/>
    <property type="match status" value="1"/>
</dbReference>
<dbReference type="Gene3D" id="3.40.50.300">
    <property type="entry name" value="P-loop containing nucleotide triphosphate hydrolases"/>
    <property type="match status" value="1"/>
</dbReference>
<feature type="domain" description="CobW/HypB/UreG nucleotide-binding" evidence="6">
    <location>
        <begin position="5"/>
        <end position="185"/>
    </location>
</feature>
<reference evidence="8 9" key="2">
    <citation type="submission" date="2020-04" db="EMBL/GenBank/DDBJ databases">
        <authorList>
            <person name="Fomenkov A."/>
            <person name="Anton B.P."/>
            <person name="Roberts R.J."/>
        </authorList>
    </citation>
    <scope>NUCLEOTIDE SEQUENCE [LARGE SCALE GENOMIC DNA]</scope>
    <source>
        <strain evidence="8 9">S2</strain>
    </source>
</reference>
<dbReference type="InterPro" id="IPR011629">
    <property type="entry name" value="CobW-like_C"/>
</dbReference>
<comment type="catalytic activity">
    <reaction evidence="5">
        <text>GTP + H2O = GDP + phosphate + H(+)</text>
        <dbReference type="Rhea" id="RHEA:19669"/>
        <dbReference type="ChEBI" id="CHEBI:15377"/>
        <dbReference type="ChEBI" id="CHEBI:15378"/>
        <dbReference type="ChEBI" id="CHEBI:37565"/>
        <dbReference type="ChEBI" id="CHEBI:43474"/>
        <dbReference type="ChEBI" id="CHEBI:58189"/>
    </reaction>
    <physiologicalReaction direction="left-to-right" evidence="5">
        <dbReference type="Rhea" id="RHEA:19670"/>
    </physiologicalReaction>
</comment>
<evidence type="ECO:0000313" key="8">
    <source>
        <dbReference type="EMBL" id="QIZ09157.1"/>
    </source>
</evidence>
<evidence type="ECO:0000256" key="2">
    <source>
        <dbReference type="ARBA" id="ARBA00022801"/>
    </source>
</evidence>
<keyword evidence="1" id="KW-0547">Nucleotide-binding</keyword>
<organism evidence="8 9">
    <name type="scientific">Priestia megaterium</name>
    <name type="common">Bacillus megaterium</name>
    <dbReference type="NCBI Taxonomy" id="1404"/>
    <lineage>
        <taxon>Bacteria</taxon>
        <taxon>Bacillati</taxon>
        <taxon>Bacillota</taxon>
        <taxon>Bacilli</taxon>
        <taxon>Bacillales</taxon>
        <taxon>Bacillaceae</taxon>
        <taxon>Priestia</taxon>
    </lineage>
</organism>
<dbReference type="Pfam" id="PF07683">
    <property type="entry name" value="CobW_C"/>
    <property type="match status" value="1"/>
</dbReference>
<dbReference type="Gene3D" id="3.30.1220.10">
    <property type="entry name" value="CobW-like, C-terminal domain"/>
    <property type="match status" value="1"/>
</dbReference>
<evidence type="ECO:0000256" key="3">
    <source>
        <dbReference type="ARBA" id="ARBA00023186"/>
    </source>
</evidence>
<dbReference type="InterPro" id="IPR003495">
    <property type="entry name" value="CobW/HypB/UreG_nucleotide-bd"/>
</dbReference>
<keyword evidence="3" id="KW-0143">Chaperone</keyword>
<name>A0A6H1P6X9_PRIMG</name>
<evidence type="ECO:0000256" key="4">
    <source>
        <dbReference type="ARBA" id="ARBA00034320"/>
    </source>
</evidence>
<dbReference type="InterPro" id="IPR051316">
    <property type="entry name" value="Zinc-reg_GTPase_activator"/>
</dbReference>
<dbReference type="PANTHER" id="PTHR13748:SF62">
    <property type="entry name" value="COBW DOMAIN-CONTAINING PROTEIN"/>
    <property type="match status" value="1"/>
</dbReference>
<dbReference type="GO" id="GO:0005737">
    <property type="term" value="C:cytoplasm"/>
    <property type="evidence" value="ECO:0007669"/>
    <property type="project" value="TreeGrafter"/>
</dbReference>
<dbReference type="SUPFAM" id="SSF52540">
    <property type="entry name" value="P-loop containing nucleoside triphosphate hydrolases"/>
    <property type="match status" value="1"/>
</dbReference>
<protein>
    <submittedName>
        <fullName evidence="8">GTP-binding protein</fullName>
    </submittedName>
</protein>